<protein>
    <submittedName>
        <fullName evidence="1">Uncharacterized protein</fullName>
    </submittedName>
</protein>
<feature type="non-terminal residue" evidence="1">
    <location>
        <position position="160"/>
    </location>
</feature>
<organism evidence="1 2">
    <name type="scientific">Stegodyphus mimosarum</name>
    <name type="common">African social velvet spider</name>
    <dbReference type="NCBI Taxonomy" id="407821"/>
    <lineage>
        <taxon>Eukaryota</taxon>
        <taxon>Metazoa</taxon>
        <taxon>Ecdysozoa</taxon>
        <taxon>Arthropoda</taxon>
        <taxon>Chelicerata</taxon>
        <taxon>Arachnida</taxon>
        <taxon>Araneae</taxon>
        <taxon>Araneomorphae</taxon>
        <taxon>Entelegynae</taxon>
        <taxon>Eresoidea</taxon>
        <taxon>Eresidae</taxon>
        <taxon>Stegodyphus</taxon>
    </lineage>
</organism>
<sequence length="160" mass="18628">MDMNYSTVWRVLRGVIGFYPYKISRLHELKPSDYDKRVTFPLSFLARVEIDYAFPWHILWGDECHFYLNGSVNTQNSRIWASEQPHTVHEIPLKCPKVTVWCGFTAEFVIGSFFFDRTPNVRHKYRKVPQNAANICYSTTSAKKPSPTDNLYAGWCSATH</sequence>
<dbReference type="GO" id="GO:0003676">
    <property type="term" value="F:nucleic acid binding"/>
    <property type="evidence" value="ECO:0007669"/>
    <property type="project" value="InterPro"/>
</dbReference>
<dbReference type="Proteomes" id="UP000054359">
    <property type="component" value="Unassembled WGS sequence"/>
</dbReference>
<name>A0A087UI91_STEMI</name>
<evidence type="ECO:0000313" key="2">
    <source>
        <dbReference type="Proteomes" id="UP000054359"/>
    </source>
</evidence>
<dbReference type="OrthoDB" id="6432521at2759"/>
<dbReference type="InterPro" id="IPR036397">
    <property type="entry name" value="RNaseH_sf"/>
</dbReference>
<accession>A0A087UI91</accession>
<dbReference type="OMA" id="CHIILES"/>
<dbReference type="Gene3D" id="3.30.420.10">
    <property type="entry name" value="Ribonuclease H-like superfamily/Ribonuclease H"/>
    <property type="match status" value="1"/>
</dbReference>
<evidence type="ECO:0000313" key="1">
    <source>
        <dbReference type="EMBL" id="KFM77080.1"/>
    </source>
</evidence>
<gene>
    <name evidence="1" type="ORF">X975_13612</name>
</gene>
<reference evidence="1 2" key="1">
    <citation type="submission" date="2013-11" db="EMBL/GenBank/DDBJ databases">
        <title>Genome sequencing of Stegodyphus mimosarum.</title>
        <authorList>
            <person name="Bechsgaard J."/>
        </authorList>
    </citation>
    <scope>NUCLEOTIDE SEQUENCE [LARGE SCALE GENOMIC DNA]</scope>
</reference>
<keyword evidence="2" id="KW-1185">Reference proteome</keyword>
<dbReference type="PANTHER" id="PTHR47326:SF1">
    <property type="entry name" value="HTH PSQ-TYPE DOMAIN-CONTAINING PROTEIN"/>
    <property type="match status" value="1"/>
</dbReference>
<dbReference type="AlphaFoldDB" id="A0A087UI91"/>
<dbReference type="EMBL" id="KK119923">
    <property type="protein sequence ID" value="KFM77080.1"/>
    <property type="molecule type" value="Genomic_DNA"/>
</dbReference>
<proteinExistence type="predicted"/>
<dbReference type="PANTHER" id="PTHR47326">
    <property type="entry name" value="TRANSPOSABLE ELEMENT TC3 TRANSPOSASE-LIKE PROTEIN"/>
    <property type="match status" value="1"/>
</dbReference>